<sequence>MDAVRCSSCHIVIEKEELMSDLSVIHARFSPFCTLIMQHINKDRLTIIQNSWKQSFIPMYPNYIIENDRRNTFSEVFGKISSERLSHAVKDKGRRIAICHCCGLSMLPWKLQLGPWEADALLRNFCTYLEVRKGPKYILDITKTLESRNPGIKRELRSYKIEDDLYHWETCTRKEMETKHCVKCNERKKSMMFNCGHRLTCKQCASWYFVCPYCHTPVTLRVETYY</sequence>
<feature type="domain" description="RING-type" evidence="4">
    <location>
        <begin position="181"/>
        <end position="215"/>
    </location>
</feature>
<protein>
    <submittedName>
        <fullName evidence="5">XIAP</fullName>
        <ecNumber evidence="5">2.3.2.27</ecNumber>
    </submittedName>
</protein>
<dbReference type="OrthoDB" id="10251809at2759"/>
<dbReference type="AlphaFoldDB" id="A0A8S3QJQ8"/>
<keyword evidence="5" id="KW-0012">Acyltransferase</keyword>
<evidence type="ECO:0000256" key="1">
    <source>
        <dbReference type="ARBA" id="ARBA00022771"/>
    </source>
</evidence>
<dbReference type="InterPro" id="IPR013083">
    <property type="entry name" value="Znf_RING/FYVE/PHD"/>
</dbReference>
<dbReference type="PROSITE" id="PS50089">
    <property type="entry name" value="ZF_RING_2"/>
    <property type="match status" value="1"/>
</dbReference>
<comment type="caution">
    <text evidence="5">The sequence shown here is derived from an EMBL/GenBank/DDBJ whole genome shotgun (WGS) entry which is preliminary data.</text>
</comment>
<dbReference type="Gene3D" id="1.10.1170.10">
    <property type="entry name" value="Inhibitor Of Apoptosis Protein (2mihbC-IAP-1), Chain A"/>
    <property type="match status" value="1"/>
</dbReference>
<evidence type="ECO:0000313" key="5">
    <source>
        <dbReference type="EMBL" id="CAG2195517.1"/>
    </source>
</evidence>
<name>A0A8S3QJQ8_MYTED</name>
<dbReference type="EMBL" id="CAJPWZ010000520">
    <property type="protein sequence ID" value="CAG2195517.1"/>
    <property type="molecule type" value="Genomic_DNA"/>
</dbReference>
<dbReference type="SUPFAM" id="SSF57924">
    <property type="entry name" value="Inhibitor of apoptosis (IAP) repeat"/>
    <property type="match status" value="2"/>
</dbReference>
<dbReference type="GO" id="GO:0008270">
    <property type="term" value="F:zinc ion binding"/>
    <property type="evidence" value="ECO:0007669"/>
    <property type="project" value="UniProtKB-KW"/>
</dbReference>
<dbReference type="EC" id="2.3.2.27" evidence="5"/>
<keyword evidence="2" id="KW-0862">Zinc</keyword>
<keyword evidence="1 3" id="KW-0863">Zinc-finger</keyword>
<keyword evidence="1 3" id="KW-0479">Metal-binding</keyword>
<reference evidence="5" key="1">
    <citation type="submission" date="2021-03" db="EMBL/GenBank/DDBJ databases">
        <authorList>
            <person name="Bekaert M."/>
        </authorList>
    </citation>
    <scope>NUCLEOTIDE SEQUENCE</scope>
</reference>
<dbReference type="Gene3D" id="3.30.40.10">
    <property type="entry name" value="Zinc/RING finger domain, C3HC4 (zinc finger)"/>
    <property type="match status" value="1"/>
</dbReference>
<evidence type="ECO:0000256" key="2">
    <source>
        <dbReference type="ARBA" id="ARBA00022833"/>
    </source>
</evidence>
<dbReference type="Pfam" id="PF13920">
    <property type="entry name" value="zf-C3HC4_3"/>
    <property type="match status" value="1"/>
</dbReference>
<proteinExistence type="predicted"/>
<evidence type="ECO:0000259" key="4">
    <source>
        <dbReference type="PROSITE" id="PS50089"/>
    </source>
</evidence>
<keyword evidence="5" id="KW-0808">Transferase</keyword>
<dbReference type="InterPro" id="IPR001841">
    <property type="entry name" value="Znf_RING"/>
</dbReference>
<dbReference type="Proteomes" id="UP000683360">
    <property type="component" value="Unassembled WGS sequence"/>
</dbReference>
<organism evidence="5 6">
    <name type="scientific">Mytilus edulis</name>
    <name type="common">Blue mussel</name>
    <dbReference type="NCBI Taxonomy" id="6550"/>
    <lineage>
        <taxon>Eukaryota</taxon>
        <taxon>Metazoa</taxon>
        <taxon>Spiralia</taxon>
        <taxon>Lophotrochozoa</taxon>
        <taxon>Mollusca</taxon>
        <taxon>Bivalvia</taxon>
        <taxon>Autobranchia</taxon>
        <taxon>Pteriomorphia</taxon>
        <taxon>Mytilida</taxon>
        <taxon>Mytiloidea</taxon>
        <taxon>Mytilidae</taxon>
        <taxon>Mytilinae</taxon>
        <taxon>Mytilus</taxon>
    </lineage>
</organism>
<gene>
    <name evidence="5" type="ORF">MEDL_10451</name>
</gene>
<dbReference type="GO" id="GO:0061630">
    <property type="term" value="F:ubiquitin protein ligase activity"/>
    <property type="evidence" value="ECO:0007669"/>
    <property type="project" value="UniProtKB-EC"/>
</dbReference>
<evidence type="ECO:0000256" key="3">
    <source>
        <dbReference type="PROSITE-ProRule" id="PRU00175"/>
    </source>
</evidence>
<accession>A0A8S3QJQ8</accession>
<evidence type="ECO:0000313" key="6">
    <source>
        <dbReference type="Proteomes" id="UP000683360"/>
    </source>
</evidence>
<keyword evidence="6" id="KW-1185">Reference proteome</keyword>